<evidence type="ECO:0000256" key="1">
    <source>
        <dbReference type="SAM" id="MobiDB-lite"/>
    </source>
</evidence>
<dbReference type="Proteomes" id="UP001153636">
    <property type="component" value="Chromosome 5"/>
</dbReference>
<evidence type="ECO:0000313" key="2">
    <source>
        <dbReference type="EMBL" id="CAH1110607.1"/>
    </source>
</evidence>
<reference evidence="2" key="1">
    <citation type="submission" date="2022-01" db="EMBL/GenBank/DDBJ databases">
        <authorList>
            <person name="King R."/>
        </authorList>
    </citation>
    <scope>NUCLEOTIDE SEQUENCE</scope>
</reference>
<evidence type="ECO:0000313" key="3">
    <source>
        <dbReference type="Proteomes" id="UP001153636"/>
    </source>
</evidence>
<feature type="region of interest" description="Disordered" evidence="1">
    <location>
        <begin position="1"/>
        <end position="42"/>
    </location>
</feature>
<feature type="compositionally biased region" description="Pro residues" evidence="1">
    <location>
        <begin position="22"/>
        <end position="40"/>
    </location>
</feature>
<proteinExistence type="predicted"/>
<dbReference type="OrthoDB" id="907479at2759"/>
<accession>A0A9P0CWC1</accession>
<name>A0A9P0CWC1_9CUCU</name>
<sequence>MESNSVSPMPELAPIAEFDKTPPTPPEDTVPLDDLPPPPNTVVNVQEEKEKEAAAEAKEKNYVTEKYVAAYLNRAAQSVSKQTCSKERGFLFKIHCFLCGHEVPADYNKKQIKHTPAKRNMVYLKRTLSMREKVMKLAEGRNDEYGQSVLRRLQQVDDLCAADAQYHFRCMRDLHHVPKSQNQLFLI</sequence>
<protein>
    <submittedName>
        <fullName evidence="2">Uncharacterized protein</fullName>
    </submittedName>
</protein>
<dbReference type="EMBL" id="OV651817">
    <property type="protein sequence ID" value="CAH1110607.1"/>
    <property type="molecule type" value="Genomic_DNA"/>
</dbReference>
<keyword evidence="3" id="KW-1185">Reference proteome</keyword>
<gene>
    <name evidence="2" type="ORF">PSYICH_LOCUS10899</name>
</gene>
<dbReference type="AlphaFoldDB" id="A0A9P0CWC1"/>
<organism evidence="2 3">
    <name type="scientific">Psylliodes chrysocephalus</name>
    <dbReference type="NCBI Taxonomy" id="3402493"/>
    <lineage>
        <taxon>Eukaryota</taxon>
        <taxon>Metazoa</taxon>
        <taxon>Ecdysozoa</taxon>
        <taxon>Arthropoda</taxon>
        <taxon>Hexapoda</taxon>
        <taxon>Insecta</taxon>
        <taxon>Pterygota</taxon>
        <taxon>Neoptera</taxon>
        <taxon>Endopterygota</taxon>
        <taxon>Coleoptera</taxon>
        <taxon>Polyphaga</taxon>
        <taxon>Cucujiformia</taxon>
        <taxon>Chrysomeloidea</taxon>
        <taxon>Chrysomelidae</taxon>
        <taxon>Galerucinae</taxon>
        <taxon>Alticini</taxon>
        <taxon>Psylliodes</taxon>
    </lineage>
</organism>